<dbReference type="SUPFAM" id="SSF54631">
    <property type="entry name" value="CBS-domain pair"/>
    <property type="match status" value="1"/>
</dbReference>
<evidence type="ECO:0000256" key="1">
    <source>
        <dbReference type="ARBA" id="ARBA00004651"/>
    </source>
</evidence>
<dbReference type="Gene3D" id="3.10.580.10">
    <property type="entry name" value="CBS-domain"/>
    <property type="match status" value="1"/>
</dbReference>
<evidence type="ECO:0000313" key="9">
    <source>
        <dbReference type="EMBL" id="MFC6996205.1"/>
    </source>
</evidence>
<dbReference type="RefSeq" id="WP_066619736.1">
    <property type="nucleotide sequence ID" value="NZ_JBHSYQ010000003.1"/>
</dbReference>
<proteinExistence type="inferred from homology"/>
<dbReference type="InterPro" id="IPR044751">
    <property type="entry name" value="Ion_transp-like_CBS"/>
</dbReference>
<reference evidence="10" key="1">
    <citation type="journal article" date="2019" name="Int. J. Syst. Evol. Microbiol.">
        <title>The Global Catalogue of Microorganisms (GCM) 10K type strain sequencing project: providing services to taxonomists for standard genome sequencing and annotation.</title>
        <authorList>
            <consortium name="The Broad Institute Genomics Platform"/>
            <consortium name="The Broad Institute Genome Sequencing Center for Infectious Disease"/>
            <person name="Wu L."/>
            <person name="Ma J."/>
        </authorList>
    </citation>
    <scope>NUCLEOTIDE SEQUENCE [LARGE SCALE GENOMIC DNA]</scope>
    <source>
        <strain evidence="10">CGMCC 4.7393</strain>
    </source>
</reference>
<evidence type="ECO:0000256" key="2">
    <source>
        <dbReference type="ARBA" id="ARBA00006337"/>
    </source>
</evidence>
<keyword evidence="7" id="KW-1133">Transmembrane helix</keyword>
<dbReference type="EMBL" id="JBHSYQ010000003">
    <property type="protein sequence ID" value="MFC6996205.1"/>
    <property type="molecule type" value="Genomic_DNA"/>
</dbReference>
<evidence type="ECO:0000256" key="6">
    <source>
        <dbReference type="PROSITE-ProRule" id="PRU00703"/>
    </source>
</evidence>
<dbReference type="PANTHER" id="PTHR22777">
    <property type="entry name" value="HEMOLYSIN-RELATED"/>
    <property type="match status" value="1"/>
</dbReference>
<keyword evidence="4" id="KW-0677">Repeat</keyword>
<dbReference type="PANTHER" id="PTHR22777:SF32">
    <property type="entry name" value="UPF0053 INNER MEMBRANE PROTEIN YFJD"/>
    <property type="match status" value="1"/>
</dbReference>
<evidence type="ECO:0000256" key="7">
    <source>
        <dbReference type="SAM" id="Phobius"/>
    </source>
</evidence>
<comment type="subcellular location">
    <subcellularLocation>
        <location evidence="1">Cell membrane</location>
        <topology evidence="1">Multi-pass membrane protein</topology>
    </subcellularLocation>
</comment>
<sequence>MESIPPLGEPSSWGSLLLLNLFNQAQTTLVWSITLLLLFFLGSLAVTAAMASFQCFWNNAQHHNGKTKYSTSLQQLIDAPERVLVAGAFLSTTLQLLLAYSAYHLLNDLVSVPDQYRWLTSLALVLLLAVMLLLGRLAMISWAKKQETDQQPALLPVIKLATTLGAPFAAAFLPMQRLMERTRQAFGAPSVSEELSNSLDQSNPNEPMSPQEKGLLKAIVNFSSITVRQIMRSRADVVGFQRRMPFPALLKQIQQHGYSRVPVYTEGLDKINGVLYVKDLLPYLNAPADFVWQNLIRTPYFVPESKQIDDLLREFQERRVHMAIVVNEYGDTTGLLTLEDVLEEIVGEIHDELDEEEDHYYTQLDEHTFLFEGRTSLHDFCKIIDPPAELLQDIRNEVESVAGLMLRLFSRIPHTGEEIQLGPYQFKIEAADSKKIKKVRVQEIVPQSTDEEE</sequence>
<dbReference type="InterPro" id="IPR046342">
    <property type="entry name" value="CBS_dom_sf"/>
</dbReference>
<dbReference type="InterPro" id="IPR036318">
    <property type="entry name" value="FAD-bd_PCMH-like_sf"/>
</dbReference>
<keyword evidence="3" id="KW-1003">Cell membrane</keyword>
<dbReference type="Pfam" id="PF03471">
    <property type="entry name" value="CorC_HlyC"/>
    <property type="match status" value="1"/>
</dbReference>
<feature type="domain" description="CBS" evidence="8">
    <location>
        <begin position="295"/>
        <end position="352"/>
    </location>
</feature>
<dbReference type="SUPFAM" id="SSF56176">
    <property type="entry name" value="FAD-binding/transporter-associated domain-like"/>
    <property type="match status" value="1"/>
</dbReference>
<name>A0ABW2DEE9_9BACT</name>
<keyword evidence="7" id="KW-0812">Transmembrane</keyword>
<gene>
    <name evidence="9" type="ORF">ACFQHR_01155</name>
</gene>
<dbReference type="InterPro" id="IPR000644">
    <property type="entry name" value="CBS_dom"/>
</dbReference>
<keyword evidence="7" id="KW-0472">Membrane</keyword>
<keyword evidence="10" id="KW-1185">Reference proteome</keyword>
<dbReference type="PROSITE" id="PS51371">
    <property type="entry name" value="CBS"/>
    <property type="match status" value="2"/>
</dbReference>
<evidence type="ECO:0000259" key="8">
    <source>
        <dbReference type="PROSITE" id="PS51371"/>
    </source>
</evidence>
<dbReference type="Gene3D" id="3.30.465.10">
    <property type="match status" value="1"/>
</dbReference>
<dbReference type="InterPro" id="IPR005170">
    <property type="entry name" value="Transptr-assoc_dom"/>
</dbReference>
<dbReference type="Pfam" id="PF00571">
    <property type="entry name" value="CBS"/>
    <property type="match status" value="2"/>
</dbReference>
<feature type="domain" description="CBS" evidence="8">
    <location>
        <begin position="231"/>
        <end position="290"/>
    </location>
</feature>
<comment type="similarity">
    <text evidence="2">Belongs to the UPF0053 family.</text>
</comment>
<evidence type="ECO:0000256" key="4">
    <source>
        <dbReference type="ARBA" id="ARBA00022737"/>
    </source>
</evidence>
<dbReference type="Proteomes" id="UP001596405">
    <property type="component" value="Unassembled WGS sequence"/>
</dbReference>
<dbReference type="SMART" id="SM01091">
    <property type="entry name" value="CorC_HlyC"/>
    <property type="match status" value="1"/>
</dbReference>
<protein>
    <submittedName>
        <fullName evidence="9">Transporter associated domain-containing protein</fullName>
    </submittedName>
</protein>
<accession>A0ABW2DEE9</accession>
<organism evidence="9 10">
    <name type="scientific">Rufibacter roseus</name>
    <dbReference type="NCBI Taxonomy" id="1567108"/>
    <lineage>
        <taxon>Bacteria</taxon>
        <taxon>Pseudomonadati</taxon>
        <taxon>Bacteroidota</taxon>
        <taxon>Cytophagia</taxon>
        <taxon>Cytophagales</taxon>
        <taxon>Hymenobacteraceae</taxon>
        <taxon>Rufibacter</taxon>
    </lineage>
</organism>
<evidence type="ECO:0000313" key="10">
    <source>
        <dbReference type="Proteomes" id="UP001596405"/>
    </source>
</evidence>
<feature type="transmembrane region" description="Helical" evidence="7">
    <location>
        <begin position="154"/>
        <end position="175"/>
    </location>
</feature>
<comment type="caution">
    <text evidence="9">The sequence shown here is derived from an EMBL/GenBank/DDBJ whole genome shotgun (WGS) entry which is preliminary data.</text>
</comment>
<feature type="transmembrane region" description="Helical" evidence="7">
    <location>
        <begin position="83"/>
        <end position="106"/>
    </location>
</feature>
<keyword evidence="5 6" id="KW-0129">CBS domain</keyword>
<dbReference type="CDD" id="cd04590">
    <property type="entry name" value="CBS_pair_CorC_HlyC_assoc"/>
    <property type="match status" value="1"/>
</dbReference>
<evidence type="ECO:0000256" key="5">
    <source>
        <dbReference type="ARBA" id="ARBA00023122"/>
    </source>
</evidence>
<feature type="transmembrane region" description="Helical" evidence="7">
    <location>
        <begin position="29"/>
        <end position="53"/>
    </location>
</feature>
<evidence type="ECO:0000256" key="3">
    <source>
        <dbReference type="ARBA" id="ARBA00022475"/>
    </source>
</evidence>
<dbReference type="InterPro" id="IPR016169">
    <property type="entry name" value="FAD-bd_PCMH_sub2"/>
</dbReference>
<feature type="transmembrane region" description="Helical" evidence="7">
    <location>
        <begin position="118"/>
        <end position="142"/>
    </location>
</feature>